<keyword evidence="3" id="KW-0285">Flavoprotein</keyword>
<dbReference type="Gene3D" id="3.40.50.2000">
    <property type="entry name" value="Glycogen Phosphorylase B"/>
    <property type="match status" value="1"/>
</dbReference>
<dbReference type="FunFam" id="3.40.50.720:FF:000397">
    <property type="entry name" value="UDP-galactopyranose mutase"/>
    <property type="match status" value="1"/>
</dbReference>
<evidence type="ECO:0000256" key="1">
    <source>
        <dbReference type="ARBA" id="ARBA00001974"/>
    </source>
</evidence>
<dbReference type="GO" id="GO:0005829">
    <property type="term" value="C:cytosol"/>
    <property type="evidence" value="ECO:0007669"/>
    <property type="project" value="TreeGrafter"/>
</dbReference>
<evidence type="ECO:0000256" key="4">
    <source>
        <dbReference type="ARBA" id="ARBA00022827"/>
    </source>
</evidence>
<reference evidence="7" key="1">
    <citation type="submission" date="2020-12" db="EMBL/GenBank/DDBJ databases">
        <title>Methylobrevis albus sp. nov., isolated from fresh water lack sediment.</title>
        <authorList>
            <person name="Zou Q."/>
        </authorList>
    </citation>
    <scope>NUCLEOTIDE SEQUENCE</scope>
    <source>
        <strain evidence="7">L22</strain>
    </source>
</reference>
<evidence type="ECO:0000313" key="7">
    <source>
        <dbReference type="EMBL" id="MBH0238520.1"/>
    </source>
</evidence>
<evidence type="ECO:0000256" key="2">
    <source>
        <dbReference type="ARBA" id="ARBA00009321"/>
    </source>
</evidence>
<dbReference type="PANTHER" id="PTHR21197:SF0">
    <property type="entry name" value="UDP-GALACTOPYRANOSE MUTASE"/>
    <property type="match status" value="1"/>
</dbReference>
<dbReference type="SUPFAM" id="SSF54373">
    <property type="entry name" value="FAD-linked reductases, C-terminal domain"/>
    <property type="match status" value="1"/>
</dbReference>
<dbReference type="SUPFAM" id="SSF53756">
    <property type="entry name" value="UDP-Glycosyltransferase/glycogen phosphorylase"/>
    <property type="match status" value="1"/>
</dbReference>
<dbReference type="GO" id="GO:0050660">
    <property type="term" value="F:flavin adenine dinucleotide binding"/>
    <property type="evidence" value="ECO:0007669"/>
    <property type="project" value="TreeGrafter"/>
</dbReference>
<dbReference type="PANTHER" id="PTHR21197">
    <property type="entry name" value="UDP-GALACTOPYRANOSE MUTASE"/>
    <property type="match status" value="1"/>
</dbReference>
<feature type="domain" description="UDP-galactopyranose mutase C-terminal" evidence="6">
    <location>
        <begin position="507"/>
        <end position="703"/>
    </location>
</feature>
<dbReference type="AlphaFoldDB" id="A0A931I3C5"/>
<name>A0A931I3C5_9HYPH</name>
<comment type="similarity">
    <text evidence="2">Belongs to the UDP-galactopyranose/dTDP-fucopyranose mutase family.</text>
</comment>
<sequence length="753" mass="84023">MTLFAQEMPVIYVEEPGEAPGESALSRRTCPDSGVRIVTPLLPAGLDGAARYAALRALVDDILVQSELKRPVLWHYSPMFRPATRGRKCAAVVYDCMDELANFRFAPPELRIYEHELIAAADVMFTGGHSLFEAKRKFHAAIHAFPSAVDHAHFQVARSLDGDRSTGKPRLGFYGVIDERLDLALLDTLARDRPDWDIEIVGPIAKVSPDDLPRRPNLSYPGRQAYEDLPKWLARWDVALMPFALNESTRFISPTKTPEYLSGGCPVVSTAITDVVRTYGDLEGVRIASAETFADACDAALALKRGPSHAWRDAADALIAASSWRETQRAMRALISRAALDKLEAARPRPTRSRSASPRWDAVVVGAGFAGAVMAERMASDGGKRVLVLDRRPHVAGNAHDRYDAAGILVHDYGPHIFHTNSDDVFAYLSRFTEWRPYEHRVLAEVNGMLVPIPINRTTLNRLYGLDLKTNEEAAAFLATRAEPVARVQTSEDVVVSAVGRELYELFFRGYTRKQWGLDPSELDRSVTARVPTRTSDDDRYFTDTFQAMPAEGYTRMFERMLDHPGIEVRTGTDFKDVQHSLLWDHLVYTGPIDEYFGRRHGRLPYRSLVFRHETLDQERALPTGTVNHPDEATPYTRVSEFKYLTGQSHPQTSVVFEYPSADGDPYYPIPRPENRALLDRYLALAAETPDVSFVGRLASYRYYNMDQVVGQALATWRRLKDVAPAVSRRPERTRVAAAASGTSLSGVAAASS</sequence>
<keyword evidence="4" id="KW-0274">FAD</keyword>
<dbReference type="SUPFAM" id="SSF51971">
    <property type="entry name" value="Nucleotide-binding domain"/>
    <property type="match status" value="1"/>
</dbReference>
<comment type="cofactor">
    <cofactor evidence="1">
        <name>FAD</name>
        <dbReference type="ChEBI" id="CHEBI:57692"/>
    </cofactor>
</comment>
<evidence type="ECO:0000256" key="3">
    <source>
        <dbReference type="ARBA" id="ARBA00022630"/>
    </source>
</evidence>
<gene>
    <name evidence="7" type="primary">glf</name>
    <name evidence="7" type="ORF">I5731_11855</name>
</gene>
<dbReference type="EMBL" id="JADZLT010000050">
    <property type="protein sequence ID" value="MBH0238520.1"/>
    <property type="molecule type" value="Genomic_DNA"/>
</dbReference>
<dbReference type="NCBIfam" id="TIGR00031">
    <property type="entry name" value="UDP-GALP_mutase"/>
    <property type="match status" value="1"/>
</dbReference>
<accession>A0A931I3C5</accession>
<dbReference type="GO" id="GO:0008767">
    <property type="term" value="F:UDP-galactopyranose mutase activity"/>
    <property type="evidence" value="ECO:0007669"/>
    <property type="project" value="UniProtKB-EC"/>
</dbReference>
<dbReference type="Pfam" id="PF13450">
    <property type="entry name" value="NAD_binding_8"/>
    <property type="match status" value="1"/>
</dbReference>
<dbReference type="InterPro" id="IPR015899">
    <property type="entry name" value="UDP-GalPyranose_mutase_C"/>
</dbReference>
<dbReference type="InterPro" id="IPR004379">
    <property type="entry name" value="UDP-GALP_mutase"/>
</dbReference>
<organism evidence="7 8">
    <name type="scientific">Methylobrevis albus</name>
    <dbReference type="NCBI Taxonomy" id="2793297"/>
    <lineage>
        <taxon>Bacteria</taxon>
        <taxon>Pseudomonadati</taxon>
        <taxon>Pseudomonadota</taxon>
        <taxon>Alphaproteobacteria</taxon>
        <taxon>Hyphomicrobiales</taxon>
        <taxon>Pleomorphomonadaceae</taxon>
        <taxon>Methylobrevis</taxon>
    </lineage>
</organism>
<keyword evidence="8" id="KW-1185">Reference proteome</keyword>
<evidence type="ECO:0000256" key="5">
    <source>
        <dbReference type="ARBA" id="ARBA00023235"/>
    </source>
</evidence>
<keyword evidence="5 7" id="KW-0413">Isomerase</keyword>
<proteinExistence type="inferred from homology"/>
<dbReference type="Gene3D" id="3.40.50.720">
    <property type="entry name" value="NAD(P)-binding Rossmann-like Domain"/>
    <property type="match status" value="3"/>
</dbReference>
<comment type="caution">
    <text evidence="7">The sequence shown here is derived from an EMBL/GenBank/DDBJ whole genome shotgun (WGS) entry which is preliminary data.</text>
</comment>
<dbReference type="Pfam" id="PF13692">
    <property type="entry name" value="Glyco_trans_1_4"/>
    <property type="match status" value="1"/>
</dbReference>
<evidence type="ECO:0000313" key="8">
    <source>
        <dbReference type="Proteomes" id="UP000631694"/>
    </source>
</evidence>
<protein>
    <submittedName>
        <fullName evidence="7">UDP-galactopyranose mutase</fullName>
        <ecNumber evidence="7">5.4.99.9</ecNumber>
    </submittedName>
</protein>
<dbReference type="RefSeq" id="WP_197311585.1">
    <property type="nucleotide sequence ID" value="NZ_JADZLT010000050.1"/>
</dbReference>
<dbReference type="Proteomes" id="UP000631694">
    <property type="component" value="Unassembled WGS sequence"/>
</dbReference>
<dbReference type="Pfam" id="PF03275">
    <property type="entry name" value="GLF"/>
    <property type="match status" value="1"/>
</dbReference>
<evidence type="ECO:0000259" key="6">
    <source>
        <dbReference type="Pfam" id="PF03275"/>
    </source>
</evidence>
<dbReference type="EC" id="5.4.99.9" evidence="7"/>